<dbReference type="Gramene" id="Bra012185.1">
    <property type="protein sequence ID" value="Bra012185.1-P"/>
    <property type="gene ID" value="Bra012185"/>
</dbReference>
<reference evidence="1" key="3">
    <citation type="submission" date="2023-03" db="UniProtKB">
        <authorList>
            <consortium name="EnsemblPlants"/>
        </authorList>
    </citation>
    <scope>IDENTIFICATION</scope>
    <source>
        <strain evidence="1">cv. Chiifu-401-42</strain>
    </source>
</reference>
<evidence type="ECO:0000313" key="1">
    <source>
        <dbReference type="EnsemblPlants" id="Bra012185.1-P"/>
    </source>
</evidence>
<dbReference type="HOGENOM" id="CLU_1680400_0_0_1"/>
<evidence type="ECO:0000313" key="2">
    <source>
        <dbReference type="Proteomes" id="UP000011750"/>
    </source>
</evidence>
<accession>M4D6S5</accession>
<keyword evidence="2" id="KW-1185">Reference proteome</keyword>
<reference evidence="1 2" key="1">
    <citation type="journal article" date="2011" name="Nat. Genet.">
        <title>The genome of the mesopolyploid crop species Brassica rapa.</title>
        <authorList>
            <consortium name="Brassica rapa Genome Sequencing Project Consortium"/>
            <person name="Wang X."/>
            <person name="Wang H."/>
            <person name="Wang J."/>
            <person name="Sun R."/>
            <person name="Wu J."/>
            <person name="Liu S."/>
            <person name="Bai Y."/>
            <person name="Mun J.H."/>
            <person name="Bancroft I."/>
            <person name="Cheng F."/>
            <person name="Huang S."/>
            <person name="Li X."/>
            <person name="Hua W."/>
            <person name="Wang J."/>
            <person name="Wang X."/>
            <person name="Freeling M."/>
            <person name="Pires J.C."/>
            <person name="Paterson A.H."/>
            <person name="Chalhoub B."/>
            <person name="Wang B."/>
            <person name="Hayward A."/>
            <person name="Sharpe A.G."/>
            <person name="Park B.S."/>
            <person name="Weisshaar B."/>
            <person name="Liu B."/>
            <person name="Li B."/>
            <person name="Liu B."/>
            <person name="Tong C."/>
            <person name="Song C."/>
            <person name="Duran C."/>
            <person name="Peng C."/>
            <person name="Geng C."/>
            <person name="Koh C."/>
            <person name="Lin C."/>
            <person name="Edwards D."/>
            <person name="Mu D."/>
            <person name="Shen D."/>
            <person name="Soumpourou E."/>
            <person name="Li F."/>
            <person name="Fraser F."/>
            <person name="Conant G."/>
            <person name="Lassalle G."/>
            <person name="King G.J."/>
            <person name="Bonnema G."/>
            <person name="Tang H."/>
            <person name="Wang H."/>
            <person name="Belcram H."/>
            <person name="Zhou H."/>
            <person name="Hirakawa H."/>
            <person name="Abe H."/>
            <person name="Guo H."/>
            <person name="Wang H."/>
            <person name="Jin H."/>
            <person name="Parkin I.A."/>
            <person name="Batley J."/>
            <person name="Kim J.S."/>
            <person name="Just J."/>
            <person name="Li J."/>
            <person name="Xu J."/>
            <person name="Deng J."/>
            <person name="Kim J.A."/>
            <person name="Li J."/>
            <person name="Yu J."/>
            <person name="Meng J."/>
            <person name="Wang J."/>
            <person name="Min J."/>
            <person name="Poulain J."/>
            <person name="Wang J."/>
            <person name="Hatakeyama K."/>
            <person name="Wu K."/>
            <person name="Wang L."/>
            <person name="Fang L."/>
            <person name="Trick M."/>
            <person name="Links M.G."/>
            <person name="Zhao M."/>
            <person name="Jin M."/>
            <person name="Ramchiary N."/>
            <person name="Drou N."/>
            <person name="Berkman P.J."/>
            <person name="Cai Q."/>
            <person name="Huang Q."/>
            <person name="Li R."/>
            <person name="Tabata S."/>
            <person name="Cheng S."/>
            <person name="Zhang S."/>
            <person name="Zhang S."/>
            <person name="Huang S."/>
            <person name="Sato S."/>
            <person name="Sun S."/>
            <person name="Kwon S.J."/>
            <person name="Choi S.R."/>
            <person name="Lee T.H."/>
            <person name="Fan W."/>
            <person name="Zhao X."/>
            <person name="Tan X."/>
            <person name="Xu X."/>
            <person name="Wang Y."/>
            <person name="Qiu Y."/>
            <person name="Yin Y."/>
            <person name="Li Y."/>
            <person name="Du Y."/>
            <person name="Liao Y."/>
            <person name="Lim Y."/>
            <person name="Narusaka Y."/>
            <person name="Wang Y."/>
            <person name="Wang Z."/>
            <person name="Li Z."/>
            <person name="Wang Z."/>
            <person name="Xiong Z."/>
            <person name="Zhang Z."/>
        </authorList>
    </citation>
    <scope>NUCLEOTIDE SEQUENCE [LARGE SCALE GENOMIC DNA]</scope>
    <source>
        <strain evidence="1 2">cv. Chiifu-401-42</strain>
    </source>
</reference>
<dbReference type="Proteomes" id="UP000011750">
    <property type="component" value="Chromosome A07"/>
</dbReference>
<dbReference type="AlphaFoldDB" id="M4D6S5"/>
<proteinExistence type="predicted"/>
<organism evidence="1 2">
    <name type="scientific">Brassica campestris</name>
    <name type="common">Field mustard</name>
    <dbReference type="NCBI Taxonomy" id="3711"/>
    <lineage>
        <taxon>Eukaryota</taxon>
        <taxon>Viridiplantae</taxon>
        <taxon>Streptophyta</taxon>
        <taxon>Embryophyta</taxon>
        <taxon>Tracheophyta</taxon>
        <taxon>Spermatophyta</taxon>
        <taxon>Magnoliopsida</taxon>
        <taxon>eudicotyledons</taxon>
        <taxon>Gunneridae</taxon>
        <taxon>Pentapetalae</taxon>
        <taxon>rosids</taxon>
        <taxon>malvids</taxon>
        <taxon>Brassicales</taxon>
        <taxon>Brassicaceae</taxon>
        <taxon>Brassiceae</taxon>
        <taxon>Brassica</taxon>
    </lineage>
</organism>
<dbReference type="EnsemblPlants" id="Bra012185.1">
    <property type="protein sequence ID" value="Bra012185.1-P"/>
    <property type="gene ID" value="Bra012185"/>
</dbReference>
<name>M4D6S5_BRACM</name>
<protein>
    <submittedName>
        <fullName evidence="1">Uncharacterized protein</fullName>
    </submittedName>
</protein>
<reference evidence="1 2" key="2">
    <citation type="journal article" date="2018" name="Hortic Res">
        <title>Improved Brassica rapa reference genome by single-molecule sequencing and chromosome conformation capture technologies.</title>
        <authorList>
            <person name="Zhang L."/>
            <person name="Cai X."/>
            <person name="Wu J."/>
            <person name="Liu M."/>
            <person name="Grob S."/>
            <person name="Cheng F."/>
            <person name="Liang J."/>
            <person name="Cai C."/>
            <person name="Liu Z."/>
            <person name="Liu B."/>
            <person name="Wang F."/>
            <person name="Li S."/>
            <person name="Liu F."/>
            <person name="Li X."/>
            <person name="Cheng L."/>
            <person name="Yang W."/>
            <person name="Li M.H."/>
            <person name="Grossniklaus U."/>
            <person name="Zheng H."/>
            <person name="Wang X."/>
        </authorList>
    </citation>
    <scope>NUCLEOTIDE SEQUENCE [LARGE SCALE GENOMIC DNA]</scope>
    <source>
        <strain evidence="1 2">cv. Chiifu-401-42</strain>
    </source>
</reference>
<dbReference type="InParanoid" id="M4D6S5"/>
<sequence>MENLFVESEEIVYKEIVGPAIYDRYGEDTMMVEPIDFVFSKDAFKSTQSYVRDFIGPIQREILGSNGEESNWVTRALEVWESCGFFMIYAFTNKEICDYMVDREKFIEDVFIKMNSSKMYQGWNQRAKKIKEKEYLQKNKIRGRIFSNPERMMQISI</sequence>